<protein>
    <submittedName>
        <fullName evidence="1">Arylmalonate decarboxylase</fullName>
    </submittedName>
</protein>
<sequence length="249" mass="26810">MGRDILGWRRLFGVMGPSTNTVVQPDFDRMRPAGVTNHYSRIFTPDADAISNETFRAGIGLIGDNTLDAVRSVMTCAPDHLIMGMSAVTFFDGAKGADRFIAQVRDASGIGVTVGSHACTAALNAFGGGKRLAVLSPYWPVMNAEVARYFGDMGFTVVRDIALQCRSWTGIAQVTPQQCVAALKQLDGDDVDAIVQVGTNLSMVRLAAMAELWLGKPVIAINAATYWHALRDNGIPDRVEGCGRLLEEF</sequence>
<dbReference type="Proteomes" id="UP000698752">
    <property type="component" value="Unassembled WGS sequence"/>
</dbReference>
<name>A0ABS5EI46_9PROT</name>
<dbReference type="Gene3D" id="3.40.50.12500">
    <property type="match status" value="1"/>
</dbReference>
<evidence type="ECO:0000313" key="1">
    <source>
        <dbReference type="EMBL" id="MBR0650699.1"/>
    </source>
</evidence>
<dbReference type="InterPro" id="IPR053714">
    <property type="entry name" value="Iso_Racemase_Enz_sf"/>
</dbReference>
<proteinExistence type="predicted"/>
<reference evidence="2" key="1">
    <citation type="journal article" date="2021" name="Syst. Appl. Microbiol.">
        <title>Roseomonas hellenica sp. nov., isolated from roots of wild-growing Alkanna tinctoria.</title>
        <authorList>
            <person name="Rat A."/>
            <person name="Naranjo H.D."/>
            <person name="Lebbe L."/>
            <person name="Cnockaert M."/>
            <person name="Krigas N."/>
            <person name="Grigoriadou K."/>
            <person name="Maloupa E."/>
            <person name="Willems A."/>
        </authorList>
    </citation>
    <scope>NUCLEOTIDE SEQUENCE [LARGE SCALE GENOMIC DNA]</scope>
    <source>
        <strain evidence="2">LMG 31159</strain>
    </source>
</reference>
<evidence type="ECO:0000313" key="2">
    <source>
        <dbReference type="Proteomes" id="UP000698752"/>
    </source>
</evidence>
<comment type="caution">
    <text evidence="1">The sequence shown here is derived from an EMBL/GenBank/DDBJ whole genome shotgun (WGS) entry which is preliminary data.</text>
</comment>
<dbReference type="Pfam" id="PF17645">
    <property type="entry name" value="Amdase"/>
    <property type="match status" value="1"/>
</dbReference>
<dbReference type="PIRSF" id="PIRSF015736">
    <property type="entry name" value="MI"/>
    <property type="match status" value="1"/>
</dbReference>
<dbReference type="InterPro" id="IPR026286">
    <property type="entry name" value="MaiA/AMDase"/>
</dbReference>
<dbReference type="EMBL" id="JAAEDI010000013">
    <property type="protein sequence ID" value="MBR0650699.1"/>
    <property type="molecule type" value="Genomic_DNA"/>
</dbReference>
<keyword evidence="2" id="KW-1185">Reference proteome</keyword>
<accession>A0ABS5EI46</accession>
<dbReference type="PANTHER" id="PTHR40267:SF1">
    <property type="entry name" value="BLR3294 PROTEIN"/>
    <property type="match status" value="1"/>
</dbReference>
<organism evidence="1 2">
    <name type="scientific">Neoroseomonas terrae</name>
    <dbReference type="NCBI Taxonomy" id="424799"/>
    <lineage>
        <taxon>Bacteria</taxon>
        <taxon>Pseudomonadati</taxon>
        <taxon>Pseudomonadota</taxon>
        <taxon>Alphaproteobacteria</taxon>
        <taxon>Acetobacterales</taxon>
        <taxon>Acetobacteraceae</taxon>
        <taxon>Neoroseomonas</taxon>
    </lineage>
</organism>
<dbReference type="PANTHER" id="PTHR40267">
    <property type="entry name" value="BLR3294 PROTEIN"/>
    <property type="match status" value="1"/>
</dbReference>
<gene>
    <name evidence="1" type="ORF">GXW78_13565</name>
</gene>